<dbReference type="PANTHER" id="PTHR21708">
    <property type="entry name" value="PROBABLE 2-DEHYDROPANTOATE 2-REDUCTASE"/>
    <property type="match status" value="1"/>
</dbReference>
<accession>A0ABR4NLU5</accession>
<evidence type="ECO:0000256" key="1">
    <source>
        <dbReference type="SAM" id="MobiDB-lite"/>
    </source>
</evidence>
<proteinExistence type="predicted"/>
<keyword evidence="3" id="KW-1185">Reference proteome</keyword>
<organism evidence="2 3">
    <name type="scientific">Nakaseomyces bracarensis</name>
    <dbReference type="NCBI Taxonomy" id="273131"/>
    <lineage>
        <taxon>Eukaryota</taxon>
        <taxon>Fungi</taxon>
        <taxon>Dikarya</taxon>
        <taxon>Ascomycota</taxon>
        <taxon>Saccharomycotina</taxon>
        <taxon>Saccharomycetes</taxon>
        <taxon>Saccharomycetales</taxon>
        <taxon>Saccharomycetaceae</taxon>
        <taxon>Nakaseomyces</taxon>
    </lineage>
</organism>
<comment type="caution">
    <text evidence="2">The sequence shown here is derived from an EMBL/GenBank/DDBJ whole genome shotgun (WGS) entry which is preliminary data.</text>
</comment>
<evidence type="ECO:0000313" key="2">
    <source>
        <dbReference type="EMBL" id="KAL3228472.1"/>
    </source>
</evidence>
<reference evidence="2 3" key="1">
    <citation type="submission" date="2024-05" db="EMBL/GenBank/DDBJ databases">
        <title>Long read based assembly of the Candida bracarensis genome reveals expanded adhesin content.</title>
        <authorList>
            <person name="Marcet-Houben M."/>
            <person name="Ksiezopolska E."/>
            <person name="Gabaldon T."/>
        </authorList>
    </citation>
    <scope>NUCLEOTIDE SEQUENCE [LARGE SCALE GENOMIC DNA]</scope>
    <source>
        <strain evidence="2 3">CBM6</strain>
    </source>
</reference>
<dbReference type="InterPro" id="IPR051402">
    <property type="entry name" value="KPR-Related"/>
</dbReference>
<evidence type="ECO:0000313" key="3">
    <source>
        <dbReference type="Proteomes" id="UP001623330"/>
    </source>
</evidence>
<sequence length="782" mass="89305">MGTTTCLIVGALPSAQFLAWRLYSSDSVIILVGPYVSSDGLIAWKSTKLGANFYTPLIFAREVSELPEKINSFREKDLMTTIDAMIISAVSLTKLEESCRHLAELSSKDTVVLVVADYGVELEETALKYFHNKCRCVLSVLCNMECRLLSLGSYALVNDDDCQVSIGLSYNLMSERSNELVVNAARAEEELSNPDISIVCQLTSQLKQTLWIDVQIQYDLSVKIWEFLLPKISLIIPSIIYEELDYDKLLKDESIQTICGILIKEVYEVCKTQSKQKINKFIDSKNDENLDFQAILDYEKKQNLLLTNNTATEYPEYLSLPFEAYCFYHRFEYPAHILLFQPIKLAKLYNLSYTSLNFLYSIYTKLLSLCGLSVLGGRVESGSLMFLDNKLKLAPNGLDCGRTSKPLRNISRKKNKKSKARTKKEKLSKVGAKEQTHVSKIAQQKVELNSADDPNILPPDLENMYLDAQDFNFYSPKSPNNQLDYSIQTGLKENSNKVRDIDTELLSEIDNSTETDDIEDDSESSNEAVYREEELDKLNNQNLNRNQTNGKDIEFTNKLVPLLCKRCAKEITKGEEVLSDDFDDLFFSEDDEEGLEMDTISILENPLQKRSRRSSKTLNKIVGGIIPQYLKNISTKSDGSKGLSFDKTTHLNLALQLRQSNVFTTSREYDSLIENTQSGQDQEDPGKLKAYNQAKRKLWQMQRDFNIYRGTVTIPRTTPYDEMLQQIEVLNRANTGNIINLTTSRYGSADTYYNFQKERHKLTHILKRAHFKFRTLQIEEPE</sequence>
<feature type="compositionally biased region" description="Acidic residues" evidence="1">
    <location>
        <begin position="507"/>
        <end position="524"/>
    </location>
</feature>
<dbReference type="Proteomes" id="UP001623330">
    <property type="component" value="Unassembled WGS sequence"/>
</dbReference>
<dbReference type="EMBL" id="JBEVYD010000013">
    <property type="protein sequence ID" value="KAL3228472.1"/>
    <property type="molecule type" value="Genomic_DNA"/>
</dbReference>
<feature type="region of interest" description="Disordered" evidence="1">
    <location>
        <begin position="507"/>
        <end position="526"/>
    </location>
</feature>
<dbReference type="PANTHER" id="PTHR21708:SF34">
    <property type="entry name" value="OUTER SPORE WALL PROTEIN 2"/>
    <property type="match status" value="1"/>
</dbReference>
<name>A0ABR4NLU5_9SACH</name>
<protein>
    <submittedName>
        <fullName evidence="2">Outer spore wall protein 2</fullName>
    </submittedName>
</protein>
<gene>
    <name evidence="2" type="ORF">RNJ44_02417</name>
</gene>